<organism evidence="1 2">
    <name type="scientific">Floridaenema aerugineum BLCC-F46</name>
    <dbReference type="NCBI Taxonomy" id="3153654"/>
    <lineage>
        <taxon>Bacteria</taxon>
        <taxon>Bacillati</taxon>
        <taxon>Cyanobacteriota</taxon>
        <taxon>Cyanophyceae</taxon>
        <taxon>Oscillatoriophycideae</taxon>
        <taxon>Aerosakkonematales</taxon>
        <taxon>Aerosakkonemataceae</taxon>
        <taxon>Floridanema</taxon>
        <taxon>Floridanema aerugineum</taxon>
    </lineage>
</organism>
<dbReference type="RefSeq" id="WP_413274087.1">
    <property type="nucleotide sequence ID" value="NZ_JBHFNQ010000217.1"/>
</dbReference>
<protein>
    <submittedName>
        <fullName evidence="1">Uncharacterized protein</fullName>
    </submittedName>
</protein>
<keyword evidence="2" id="KW-1185">Reference proteome</keyword>
<comment type="caution">
    <text evidence="1">The sequence shown here is derived from an EMBL/GenBank/DDBJ whole genome shotgun (WGS) entry which is preliminary data.</text>
</comment>
<gene>
    <name evidence="1" type="ORF">ACE1CC_29965</name>
</gene>
<proteinExistence type="predicted"/>
<evidence type="ECO:0000313" key="2">
    <source>
        <dbReference type="Proteomes" id="UP001576774"/>
    </source>
</evidence>
<reference evidence="1 2" key="1">
    <citation type="submission" date="2024-09" db="EMBL/GenBank/DDBJ databases">
        <title>Floridaenema gen nov. (Aerosakkonemataceae, Aerosakkonematales ord. nov., Cyanobacteria) from benthic tropical and subtropical fresh waters, with the description of four new species.</title>
        <authorList>
            <person name="Moretto J.A."/>
            <person name="Berthold D.E."/>
            <person name="Lefler F.W."/>
            <person name="Huang I.-S."/>
            <person name="Laughinghouse H. IV."/>
        </authorList>
    </citation>
    <scope>NUCLEOTIDE SEQUENCE [LARGE SCALE GENOMIC DNA]</scope>
    <source>
        <strain evidence="1 2">BLCC-F46</strain>
    </source>
</reference>
<accession>A0ABV4XFF4</accession>
<sequence length="52" mass="5949">MAELRMSDRVLIDTDVLIDVSRGIVVTGYPLLTKNHSDYRFIQGINLLPFNQ</sequence>
<dbReference type="Proteomes" id="UP001576774">
    <property type="component" value="Unassembled WGS sequence"/>
</dbReference>
<name>A0ABV4XFF4_9CYAN</name>
<evidence type="ECO:0000313" key="1">
    <source>
        <dbReference type="EMBL" id="MFB2881097.1"/>
    </source>
</evidence>
<dbReference type="EMBL" id="JBHFNQ010000217">
    <property type="protein sequence ID" value="MFB2881097.1"/>
    <property type="molecule type" value="Genomic_DNA"/>
</dbReference>